<proteinExistence type="predicted"/>
<evidence type="ECO:0000256" key="3">
    <source>
        <dbReference type="ARBA" id="ARBA00022833"/>
    </source>
</evidence>
<dbReference type="STRING" id="30069.A0A182Y8N9"/>
<name>A0A182Y8N9_ANOST</name>
<reference evidence="7" key="1">
    <citation type="journal article" date="2014" name="Genome Biol.">
        <title>Genome analysis of a major urban malaria vector mosquito, Anopheles stephensi.</title>
        <authorList>
            <person name="Jiang X."/>
            <person name="Peery A."/>
            <person name="Hall A.B."/>
            <person name="Sharma A."/>
            <person name="Chen X.G."/>
            <person name="Waterhouse R.M."/>
            <person name="Komissarov A."/>
            <person name="Riehle M.M."/>
            <person name="Shouche Y."/>
            <person name="Sharakhova M.V."/>
            <person name="Lawson D."/>
            <person name="Pakpour N."/>
            <person name="Arensburger P."/>
            <person name="Davidson V.L."/>
            <person name="Eiglmeier K."/>
            <person name="Emrich S."/>
            <person name="George P."/>
            <person name="Kennedy R.C."/>
            <person name="Mane S.P."/>
            <person name="Maslen G."/>
            <person name="Oringanje C."/>
            <person name="Qi Y."/>
            <person name="Settlage R."/>
            <person name="Tojo M."/>
            <person name="Tubio J.M."/>
            <person name="Unger M.F."/>
            <person name="Wang B."/>
            <person name="Vernick K.D."/>
            <person name="Ribeiro J.M."/>
            <person name="James A.A."/>
            <person name="Michel K."/>
            <person name="Riehle M.A."/>
            <person name="Luckhart S."/>
            <person name="Sharakhov I.V."/>
            <person name="Tu Z."/>
        </authorList>
    </citation>
    <scope>NUCLEOTIDE SEQUENCE [LARGE SCALE GENOMIC DNA]</scope>
    <source>
        <strain evidence="7">Indian</strain>
    </source>
</reference>
<dbReference type="VEuPathDB" id="VectorBase:ASTEI20_042278"/>
<feature type="domain" description="FLYWCH-type" evidence="5">
    <location>
        <begin position="367"/>
        <end position="423"/>
    </location>
</feature>
<evidence type="ECO:0000256" key="2">
    <source>
        <dbReference type="ARBA" id="ARBA00022771"/>
    </source>
</evidence>
<accession>A0A182Y8N9</accession>
<feature type="region of interest" description="Disordered" evidence="4">
    <location>
        <begin position="1507"/>
        <end position="1532"/>
    </location>
</feature>
<feature type="region of interest" description="Disordered" evidence="4">
    <location>
        <begin position="1"/>
        <end position="27"/>
    </location>
</feature>
<keyword evidence="2" id="KW-0863">Zinc-finger</keyword>
<evidence type="ECO:0000256" key="1">
    <source>
        <dbReference type="ARBA" id="ARBA00022723"/>
    </source>
</evidence>
<dbReference type="PANTHER" id="PTHR39942:SF1">
    <property type="entry name" value="BCDNA.LD26519-RELATED"/>
    <property type="match status" value="1"/>
</dbReference>
<sequence length="2289" mass="256059">MPIKEEPQDFDEDDPAGPWNDYGMDDDGSMGHLNSTSLLPLLEDCPYSSNAEAELEEEQLPYREVCNDTGLVCIVKDGFLYVPKSNHRWKCRVKSCAAEVIECTDRNELQTNCIDHMHSREVRNTATDEEILQLLEHESSDDEPFRYVTNVRNGSSIVYKGYKYCMKHTRVDGTTYWKCRAYKGCQAALCQTPNNEFTTVGTHTHAKQPLVSGPNKVQPSYVTSVSTEGEGSPPKIKLRIARQTDTATTNAKISPEDTDVQDCKQIPVHKKQVFKSGYGHKIVKNTNGRTRLYFDGNLYVRESSRKEESGEVVVQWRCRRNYDMCGVKAVQHEDGLVEVLGEHDHASIKKTLRIPENATGTTSYEMLPTAKGGETMMLDGYRYVNAYCRPNGMSLWRCVGWGGVICRAKVIMTSDGMAYVDRSATHLHGKPDHIKHVFPKMVENTLPSRTRAPKIDEGGVESKAYPAADTVCKPDKTSSGKTFDKCLSVAATPAVASATPSKTAKATSKSQPTRNYRVIKNKKGNKALVHAGYRYCRVRTRQDGSVSWVCKINKKTCRVALFEHPDGRLEWTNHRRHNHGPTDPIDPPKKAPPPPSPPAPSPKGKRTAYHINDDTFVNNEWFFVRNHKNGTTLIHAGYRYTKKGKRVNDTSLWRCAQTYHGCRAAIVLHPDETIAKFDDIDHTHPPPNTAMEAMEVIVGDPDEGMEQSNASSIGNDAEPEEPEPEPEPELEPEPDMSFAHFNGCIEEQDDPEANMRSLLNTMLLDVSDEAANRSLEKVVIPAAKANYKYVTNRRNTKSLVFRGYRYARSSMGVRADGSVRWTCQMNKKTCRVSVRILQDGSIEMNGQKHNHPQLPEDRETSAIDYDDEASNASIGNDDNNPANESDVNEEEEETHYFALNRSNGKSLIYQRNRFSRENVRPDGSIVWRCMMRSDCLAKVLLLRNNTCVPYRDAAHNHPPLDVLPKPLQYPEKWDTPKLIVKGDMLVYKQNRMKKDKSFSDGTALFKCTEVVGCKGIVKIRYEEADGGASLPVVVFDSAHNHPGILVPDAADTVSAIASGTEPASGKHKRKSPVKLLKYSPTNDADSEKEYQLFKNDRGQVSLVYAGYRFSLRNLNAKGDSSWKCRANKMCSAFVSFTKDGHVIPNAGEGEAKVMPHNHPINGEYIERAEPLELDQLHPPAHNLCQFVSNWVKGLYKGELGGKAKTSPKSTASHHKNNERKNTIYHNNYSYRLQTTKNGREFWRCTMFKARACRAGLFCTNNGTIIQYENGRQHNHDPAKQLTASIVQQSNVSPRKSHLSGGAKGKPTDGAHSPLQAVQKPIKRSQSTVPFEQSADEAAATPSPSYLIVNRDGIDTLHYERHRYAVSFSQREDASDGQEPKRWRCCLWNSRHQCPVELIIAPTDEIQFVTDPTHNHRPPPPESQESLDRQSMVSSAPKGTKKYELLGRSQKTVFYKGHKFNWKEERSGSAYYRCMCHASHDCAVTVKIDVNGLLYECSTVSHNHSPALDTSTVSVSPPTKPLTERNMASRQTRLEQCPEVGSSDYRFVRSCLGNSMIFEGHRYWLHSKLSCGLNVYRCRYQKQMSCSGSVYMDASTRLLYHRYDAEHSHEPLAEDAVAGIEHDTTNTSTLNVSELNNSSAAADTFDEQDLDTSSSNNNNLHTASAVVPKREVIITHDYSFMKDSLNKNQLFYEHYVYEMVPLQYRKNGDKFYSCLFAGCSASVKLLASGGLDISNPIDHAHDRPDLTDYRDVGRGSSDFLTLLPSTAPGRKPTIRFEGYQYCASADSQPLQDATKVFHCREKNRATGRCTAKLEMLPNGRVIVTGTHHHSKPEDGEDSKETAQSKIMVLGGRSYAYLETQPDDTSVWQCTDDPNCMAKVYKKPDGKLVYGKTKHVLRHLMPKLANHPASSIGPKLTVPTSTAASLSASIIVTSTVPRSVSSGNLRTKWYKGNRYNFYLTRRDGVQYWRCCKRMENKCEAGILCYPSGTIAPSNQWPHSHTPLNPSAVSPTEPDRQDKAAAAAAYTVKQRPVNDNVPDAKVRTHHSIASSADASDLFIWHNGVQYSLRHRRPDGIRIYRCRNKPCTHSLVVSKHGKIISKNPSWHNCESRNSSEESKGRELVPWSNSATSGLGFDKPEIEDPDDLDDHNGSADIQPIVKRIRLGSTSMEMAPDNSYQPASEAILQTAVDSLPNLDAETDAEREEEPVEESHGGLLPTGDFMGGHGSANSTWGESEYIVHEFKSVDANEADNDSEAEDRPEEEGVDREEPFEELTVSESFGGSLTCHDDSNL</sequence>
<feature type="region of interest" description="Disordered" evidence="4">
    <location>
        <begin position="869"/>
        <end position="893"/>
    </location>
</feature>
<dbReference type="Gene3D" id="2.20.25.240">
    <property type="match status" value="12"/>
</dbReference>
<organism evidence="6 7">
    <name type="scientific">Anopheles stephensi</name>
    <name type="common">Indo-Pakistan malaria mosquito</name>
    <dbReference type="NCBI Taxonomy" id="30069"/>
    <lineage>
        <taxon>Eukaryota</taxon>
        <taxon>Metazoa</taxon>
        <taxon>Ecdysozoa</taxon>
        <taxon>Arthropoda</taxon>
        <taxon>Hexapoda</taxon>
        <taxon>Insecta</taxon>
        <taxon>Pterygota</taxon>
        <taxon>Neoptera</taxon>
        <taxon>Endopterygota</taxon>
        <taxon>Diptera</taxon>
        <taxon>Nematocera</taxon>
        <taxon>Culicoidea</taxon>
        <taxon>Culicidae</taxon>
        <taxon>Anophelinae</taxon>
        <taxon>Anopheles</taxon>
    </lineage>
</organism>
<feature type="compositionally biased region" description="Polar residues" evidence="4">
    <location>
        <begin position="870"/>
        <end position="885"/>
    </location>
</feature>
<feature type="domain" description="FLYWCH-type" evidence="5">
    <location>
        <begin position="623"/>
        <end position="684"/>
    </location>
</feature>
<feature type="compositionally biased region" description="Acidic residues" evidence="4">
    <location>
        <begin position="2245"/>
        <end position="2269"/>
    </location>
</feature>
<feature type="domain" description="FLYWCH-type" evidence="5">
    <location>
        <begin position="900"/>
        <end position="957"/>
    </location>
</feature>
<dbReference type="Pfam" id="PF04500">
    <property type="entry name" value="FLYWCH"/>
    <property type="match status" value="7"/>
</dbReference>
<feature type="region of interest" description="Disordered" evidence="4">
    <location>
        <begin position="1993"/>
        <end position="2015"/>
    </location>
</feature>
<dbReference type="InterPro" id="IPR007588">
    <property type="entry name" value="Znf_FLYWCH"/>
</dbReference>
<feature type="region of interest" description="Disordered" evidence="4">
    <location>
        <begin position="571"/>
        <end position="608"/>
    </location>
</feature>
<feature type="region of interest" description="Disordered" evidence="4">
    <location>
        <begin position="1289"/>
        <end position="1342"/>
    </location>
</feature>
<feature type="region of interest" description="Disordered" evidence="4">
    <location>
        <begin position="702"/>
        <end position="737"/>
    </location>
</feature>
<feature type="compositionally biased region" description="Pro residues" evidence="4">
    <location>
        <begin position="590"/>
        <end position="601"/>
    </location>
</feature>
<dbReference type="VEuPathDB" id="VectorBase:ASTE004042"/>
<feature type="compositionally biased region" description="Acidic residues" evidence="4">
    <location>
        <begin position="2195"/>
        <end position="2205"/>
    </location>
</feature>
<evidence type="ECO:0000256" key="4">
    <source>
        <dbReference type="SAM" id="MobiDB-lite"/>
    </source>
</evidence>
<feature type="region of interest" description="Disordered" evidence="4">
    <location>
        <begin position="2104"/>
        <end position="2151"/>
    </location>
</feature>
<feature type="domain" description="FLYWCH-type" evidence="5">
    <location>
        <begin position="283"/>
        <end position="345"/>
    </location>
</feature>
<evidence type="ECO:0000259" key="5">
    <source>
        <dbReference type="Pfam" id="PF04500"/>
    </source>
</evidence>
<feature type="compositionally biased region" description="Polar residues" evidence="4">
    <location>
        <begin position="1507"/>
        <end position="1516"/>
    </location>
</feature>
<feature type="domain" description="FLYWCH-type" evidence="5">
    <location>
        <begin position="1215"/>
        <end position="1275"/>
    </location>
</feature>
<feature type="compositionally biased region" description="Polar residues" evidence="4">
    <location>
        <begin position="1993"/>
        <end position="2007"/>
    </location>
</feature>
<dbReference type="VEuPathDB" id="VectorBase:ASTEI04825"/>
<feature type="domain" description="FLYWCH-type" evidence="5">
    <location>
        <begin position="1349"/>
        <end position="1415"/>
    </location>
</feature>
<dbReference type="OMA" id="HYERHRY"/>
<feature type="region of interest" description="Disordered" evidence="4">
    <location>
        <begin position="2195"/>
        <end position="2289"/>
    </location>
</feature>
<feature type="region of interest" description="Disordered" evidence="4">
    <location>
        <begin position="206"/>
        <end position="234"/>
    </location>
</feature>
<dbReference type="PANTHER" id="PTHR39942">
    <property type="entry name" value="BCDNA.LD26519-RELATED"/>
    <property type="match status" value="1"/>
</dbReference>
<feature type="region of interest" description="Disordered" evidence="4">
    <location>
        <begin position="1201"/>
        <end position="1220"/>
    </location>
</feature>
<feature type="compositionally biased region" description="Acidic residues" evidence="4">
    <location>
        <begin position="717"/>
        <end position="734"/>
    </location>
</feature>
<dbReference type="EnsemblMetazoa" id="ASTEI04825-RA">
    <property type="protein sequence ID" value="ASTEI04825-PA"/>
    <property type="gene ID" value="ASTEI04825"/>
</dbReference>
<feature type="compositionally biased region" description="Basic and acidic residues" evidence="4">
    <location>
        <begin position="2105"/>
        <end position="2118"/>
    </location>
</feature>
<evidence type="ECO:0000313" key="6">
    <source>
        <dbReference type="EnsemblMetazoa" id="ASTEI04825-PA"/>
    </source>
</evidence>
<feature type="domain" description="FLYWCH-type" evidence="5">
    <location>
        <begin position="789"/>
        <end position="851"/>
    </location>
</feature>
<reference evidence="6" key="2">
    <citation type="submission" date="2020-05" db="UniProtKB">
        <authorList>
            <consortium name="EnsemblMetazoa"/>
        </authorList>
    </citation>
    <scope>IDENTIFICATION</scope>
    <source>
        <strain evidence="6">Indian</strain>
    </source>
</reference>
<keyword evidence="3" id="KW-0862">Zinc</keyword>
<keyword evidence="1" id="KW-0479">Metal-binding</keyword>
<feature type="compositionally biased region" description="Basic and acidic residues" evidence="4">
    <location>
        <begin position="2234"/>
        <end position="2243"/>
    </location>
</feature>
<feature type="region of interest" description="Disordered" evidence="4">
    <location>
        <begin position="1408"/>
        <end position="1441"/>
    </location>
</feature>
<evidence type="ECO:0000313" key="7">
    <source>
        <dbReference type="Proteomes" id="UP000076408"/>
    </source>
</evidence>
<protein>
    <recommendedName>
        <fullName evidence="5">FLYWCH-type domain-containing protein</fullName>
    </recommendedName>
</protein>
<feature type="compositionally biased region" description="Polar residues" evidence="4">
    <location>
        <begin position="215"/>
        <end position="229"/>
    </location>
</feature>
<dbReference type="GO" id="GO:0008270">
    <property type="term" value="F:zinc ion binding"/>
    <property type="evidence" value="ECO:0007669"/>
    <property type="project" value="UniProtKB-KW"/>
</dbReference>
<keyword evidence="7" id="KW-1185">Reference proteome</keyword>
<dbReference type="Proteomes" id="UP000076408">
    <property type="component" value="Unassembled WGS sequence"/>
</dbReference>